<dbReference type="Proteomes" id="UP001157418">
    <property type="component" value="Unassembled WGS sequence"/>
</dbReference>
<dbReference type="EMBL" id="CAKMRJ010001425">
    <property type="protein sequence ID" value="CAH1424203.1"/>
    <property type="molecule type" value="Genomic_DNA"/>
</dbReference>
<dbReference type="AlphaFoldDB" id="A0AAU9MHU9"/>
<sequence>MHRKWPRGKDRTNPTRVSFPSSTKQETAKKSPNFIISSCVFVFAFDHRLICICSSSRKFSQKDFRIDAHD</sequence>
<organism evidence="2 3">
    <name type="scientific">Lactuca virosa</name>
    <dbReference type="NCBI Taxonomy" id="75947"/>
    <lineage>
        <taxon>Eukaryota</taxon>
        <taxon>Viridiplantae</taxon>
        <taxon>Streptophyta</taxon>
        <taxon>Embryophyta</taxon>
        <taxon>Tracheophyta</taxon>
        <taxon>Spermatophyta</taxon>
        <taxon>Magnoliopsida</taxon>
        <taxon>eudicotyledons</taxon>
        <taxon>Gunneridae</taxon>
        <taxon>Pentapetalae</taxon>
        <taxon>asterids</taxon>
        <taxon>campanulids</taxon>
        <taxon>Asterales</taxon>
        <taxon>Asteraceae</taxon>
        <taxon>Cichorioideae</taxon>
        <taxon>Cichorieae</taxon>
        <taxon>Lactucinae</taxon>
        <taxon>Lactuca</taxon>
    </lineage>
</organism>
<protein>
    <submittedName>
        <fullName evidence="2">Uncharacterized protein</fullName>
    </submittedName>
</protein>
<gene>
    <name evidence="2" type="ORF">LVIROSA_LOCUS11429</name>
</gene>
<evidence type="ECO:0000313" key="2">
    <source>
        <dbReference type="EMBL" id="CAH1424203.1"/>
    </source>
</evidence>
<evidence type="ECO:0000313" key="3">
    <source>
        <dbReference type="Proteomes" id="UP001157418"/>
    </source>
</evidence>
<accession>A0AAU9MHU9</accession>
<comment type="caution">
    <text evidence="2">The sequence shown here is derived from an EMBL/GenBank/DDBJ whole genome shotgun (WGS) entry which is preliminary data.</text>
</comment>
<name>A0AAU9MHU9_9ASTR</name>
<keyword evidence="3" id="KW-1185">Reference proteome</keyword>
<feature type="compositionally biased region" description="Polar residues" evidence="1">
    <location>
        <begin position="14"/>
        <end position="25"/>
    </location>
</feature>
<evidence type="ECO:0000256" key="1">
    <source>
        <dbReference type="SAM" id="MobiDB-lite"/>
    </source>
</evidence>
<proteinExistence type="predicted"/>
<feature type="region of interest" description="Disordered" evidence="1">
    <location>
        <begin position="1"/>
        <end position="29"/>
    </location>
</feature>
<reference evidence="2 3" key="1">
    <citation type="submission" date="2022-01" db="EMBL/GenBank/DDBJ databases">
        <authorList>
            <person name="Xiong W."/>
            <person name="Schranz E."/>
        </authorList>
    </citation>
    <scope>NUCLEOTIDE SEQUENCE [LARGE SCALE GENOMIC DNA]</scope>
</reference>